<proteinExistence type="predicted"/>
<reference evidence="1 2" key="1">
    <citation type="submission" date="2018-02" db="EMBL/GenBank/DDBJ databases">
        <authorList>
            <person name="Machado R.A."/>
        </authorList>
    </citation>
    <scope>NUCLEOTIDE SEQUENCE [LARGE SCALE GENOMIC DNA]</scope>
    <source>
        <strain evidence="1 2">DSM 19724</strain>
    </source>
</reference>
<protein>
    <recommendedName>
        <fullName evidence="3">TFIIS-type domain-containing protein</fullName>
    </recommendedName>
</protein>
<keyword evidence="2" id="KW-1185">Reference proteome</keyword>
<gene>
    <name evidence="1" type="ORF">C5469_23035</name>
</gene>
<evidence type="ECO:0000313" key="1">
    <source>
        <dbReference type="EMBL" id="NHB94831.1"/>
    </source>
</evidence>
<sequence length="91" mass="10462">MGILSELNTLLEKIPLWKRLQTIPSDVDDLKRRVAELESKINSSSGDKCPKCSEMSYGLDRTEPDPMFEDLGVQRDVYKCSKCGYETFQQR</sequence>
<evidence type="ECO:0000313" key="2">
    <source>
        <dbReference type="Proteomes" id="UP000591844"/>
    </source>
</evidence>
<organism evidence="1 2">
    <name type="scientific">Photorhabdus cinerea</name>
    <dbReference type="NCBI Taxonomy" id="471575"/>
    <lineage>
        <taxon>Bacteria</taxon>
        <taxon>Pseudomonadati</taxon>
        <taxon>Pseudomonadota</taxon>
        <taxon>Gammaproteobacteria</taxon>
        <taxon>Enterobacterales</taxon>
        <taxon>Morganellaceae</taxon>
        <taxon>Photorhabdus</taxon>
    </lineage>
</organism>
<name>A0A7X5TIH5_9GAMM</name>
<dbReference type="Proteomes" id="UP000591844">
    <property type="component" value="Unassembled WGS sequence"/>
</dbReference>
<dbReference type="AlphaFoldDB" id="A0A7X5TIH5"/>
<accession>A0A7X5TIH5</accession>
<evidence type="ECO:0008006" key="3">
    <source>
        <dbReference type="Google" id="ProtNLM"/>
    </source>
</evidence>
<dbReference type="EMBL" id="PUJW01000119">
    <property type="protein sequence ID" value="NHB94831.1"/>
    <property type="molecule type" value="Genomic_DNA"/>
</dbReference>
<comment type="caution">
    <text evidence="1">The sequence shown here is derived from an EMBL/GenBank/DDBJ whole genome shotgun (WGS) entry which is preliminary data.</text>
</comment>